<name>A0ABD0J791_9CAEN</name>
<proteinExistence type="predicted"/>
<accession>A0ABD0J791</accession>
<dbReference type="AlphaFoldDB" id="A0ABD0J791"/>
<evidence type="ECO:0000313" key="2">
    <source>
        <dbReference type="Proteomes" id="UP001519460"/>
    </source>
</evidence>
<dbReference type="EMBL" id="JACVVK020000599">
    <property type="protein sequence ID" value="KAK7463328.1"/>
    <property type="molecule type" value="Genomic_DNA"/>
</dbReference>
<keyword evidence="2" id="KW-1185">Reference proteome</keyword>
<comment type="caution">
    <text evidence="1">The sequence shown here is derived from an EMBL/GenBank/DDBJ whole genome shotgun (WGS) entry which is preliminary data.</text>
</comment>
<organism evidence="1 2">
    <name type="scientific">Batillaria attramentaria</name>
    <dbReference type="NCBI Taxonomy" id="370345"/>
    <lineage>
        <taxon>Eukaryota</taxon>
        <taxon>Metazoa</taxon>
        <taxon>Spiralia</taxon>
        <taxon>Lophotrochozoa</taxon>
        <taxon>Mollusca</taxon>
        <taxon>Gastropoda</taxon>
        <taxon>Caenogastropoda</taxon>
        <taxon>Sorbeoconcha</taxon>
        <taxon>Cerithioidea</taxon>
        <taxon>Batillariidae</taxon>
        <taxon>Batillaria</taxon>
    </lineage>
</organism>
<gene>
    <name evidence="1" type="ORF">BaRGS_00038093</name>
</gene>
<evidence type="ECO:0000313" key="1">
    <source>
        <dbReference type="EMBL" id="KAK7463328.1"/>
    </source>
</evidence>
<sequence>CFTLAKLTPTIQHMTFWRTDPRSTLVAYVGRLKSKDEMKTDPDNAKKCRQVIDPNKWLQFATEDPRERWRPFGHLKSIGDHITIFETKALEEEQVAWVLAKEEKMVSLPSPIWYCTVLVGSIPDKVSYVQTLSQVSPVLETSLVGRKKTSNLYHFPDGNL</sequence>
<evidence type="ECO:0008006" key="3">
    <source>
        <dbReference type="Google" id="ProtNLM"/>
    </source>
</evidence>
<feature type="non-terminal residue" evidence="1">
    <location>
        <position position="1"/>
    </location>
</feature>
<protein>
    <recommendedName>
        <fullName evidence="3">Pyridoxal 5'-phosphate synthase</fullName>
    </recommendedName>
</protein>
<reference evidence="1 2" key="1">
    <citation type="journal article" date="2023" name="Sci. Data">
        <title>Genome assembly of the Korean intertidal mud-creeper Batillaria attramentaria.</title>
        <authorList>
            <person name="Patra A.K."/>
            <person name="Ho P.T."/>
            <person name="Jun S."/>
            <person name="Lee S.J."/>
            <person name="Kim Y."/>
            <person name="Won Y.J."/>
        </authorList>
    </citation>
    <scope>NUCLEOTIDE SEQUENCE [LARGE SCALE GENOMIC DNA]</scope>
    <source>
        <strain evidence="1">Wonlab-2016</strain>
    </source>
</reference>
<dbReference type="Proteomes" id="UP001519460">
    <property type="component" value="Unassembled WGS sequence"/>
</dbReference>